<feature type="domain" description="DUF4178" evidence="1">
    <location>
        <begin position="71"/>
        <end position="214"/>
    </location>
</feature>
<feature type="domain" description="DUF4178" evidence="1">
    <location>
        <begin position="310"/>
        <end position="437"/>
    </location>
</feature>
<evidence type="ECO:0000313" key="3">
    <source>
        <dbReference type="Proteomes" id="UP000199729"/>
    </source>
</evidence>
<sequence>MSTTSPPSSSPTPQRAWQSLCPNCGAPVGFASAASASAVCGYCQSTLLREGDALRRIGRCAELFDDHTPLQLGVQGRYQNVPFTLIGRLQYRYDGGTWNEWFALFEPSDAPPRPAWLSEDNGAYVFAFDQPAPSEPLRLADLQPGTDCTVGRRVWSVASITSVRLHAAQGELPRPPRLDTTFLVADLRNDAGEVGTLDGADPDAPLWSVGRSVRLDDLALSGLREGAAEQTLGARSLSCPSCGSDLAPKLDSTRSLTCPSCHAVVDISQGAGADLAYFAQSNAGPGGQASEPLIPLGRTGTLALDGPALPWQVVGYMERCDLPEPGDDEPQTFWREYLLYHRTQGFAFLVDTEEGWSWVRPLTGAPKVAGKRAAWQSRRYQERWRYRAKVTWVLGEFYWRVEREDIAHVTDYSGPTGWQLSREQSGTEVVWSEGRNLGTEDVRKAFNLPAGKLPTPSRSTFGLGRWITWLLILLPLFLLVRACSNDECQAVSDGFGPNSAEYQKCKNQRVVTPSYLGSGGSFGGFSSGGGGHK</sequence>
<evidence type="ECO:0000313" key="2">
    <source>
        <dbReference type="EMBL" id="ASM76974.1"/>
    </source>
</evidence>
<proteinExistence type="predicted"/>
<evidence type="ECO:0000259" key="1">
    <source>
        <dbReference type="Pfam" id="PF13785"/>
    </source>
</evidence>
<dbReference type="KEGG" id="vff:VITFI_CDS1196"/>
<dbReference type="EMBL" id="CP022423">
    <property type="protein sequence ID" value="ASM76974.1"/>
    <property type="molecule type" value="Genomic_DNA"/>
</dbReference>
<dbReference type="OrthoDB" id="228033at2"/>
<dbReference type="Pfam" id="PF13785">
    <property type="entry name" value="DUF4178"/>
    <property type="match status" value="2"/>
</dbReference>
<accession>A0A221KD49</accession>
<dbReference type="Proteomes" id="UP000199729">
    <property type="component" value="Chromosome"/>
</dbReference>
<dbReference type="RefSeq" id="WP_089416191.1">
    <property type="nucleotide sequence ID" value="NZ_CP022423.1"/>
</dbReference>
<keyword evidence="3" id="KW-1185">Reference proteome</keyword>
<dbReference type="InterPro" id="IPR025235">
    <property type="entry name" value="DUF4178"/>
</dbReference>
<protein>
    <recommendedName>
        <fullName evidence="1">DUF4178 domain-containing protein</fullName>
    </recommendedName>
</protein>
<gene>
    <name evidence="2" type="ORF">VITFI_CDS1196</name>
</gene>
<reference evidence="2 3" key="1">
    <citation type="submission" date="2017-07" db="EMBL/GenBank/DDBJ databases">
        <title>Complete Genome Sequence of the cosmetic ferment Vitreoscilla filiformis (ATCC15551).</title>
        <authorList>
            <person name="Contreras S."/>
            <person name="Sagory-Zalkind P."/>
            <person name="Blanquart H."/>
            <person name="Iltis A."/>
            <person name="Morand S.C."/>
        </authorList>
    </citation>
    <scope>NUCLEOTIDE SEQUENCE [LARGE SCALE GENOMIC DNA]</scope>
    <source>
        <strain evidence="2 3">ATCC 15551</strain>
    </source>
</reference>
<name>A0A221KD49_VITFI</name>
<dbReference type="AlphaFoldDB" id="A0A221KD49"/>
<organism evidence="2 3">
    <name type="scientific">Vitreoscilla filiformis</name>
    <dbReference type="NCBI Taxonomy" id="63"/>
    <lineage>
        <taxon>Bacteria</taxon>
        <taxon>Pseudomonadati</taxon>
        <taxon>Pseudomonadota</taxon>
        <taxon>Betaproteobacteria</taxon>
        <taxon>Neisseriales</taxon>
        <taxon>Neisseriaceae</taxon>
        <taxon>Vitreoscilla</taxon>
    </lineage>
</organism>